<keyword evidence="2" id="KW-1133">Transmembrane helix</keyword>
<feature type="domain" description="LytR/CpsA/Psr regulator C-terminal" evidence="3">
    <location>
        <begin position="294"/>
        <end position="373"/>
    </location>
</feature>
<keyword evidence="5" id="KW-1185">Reference proteome</keyword>
<dbReference type="Gene3D" id="3.30.70.2390">
    <property type="match status" value="1"/>
</dbReference>
<evidence type="ECO:0000313" key="5">
    <source>
        <dbReference type="Proteomes" id="UP000523682"/>
    </source>
</evidence>
<dbReference type="Pfam" id="PF13399">
    <property type="entry name" value="LytR_C"/>
    <property type="match status" value="1"/>
</dbReference>
<feature type="compositionally biased region" description="Polar residues" evidence="1">
    <location>
        <begin position="19"/>
        <end position="30"/>
    </location>
</feature>
<evidence type="ECO:0000259" key="3">
    <source>
        <dbReference type="Pfam" id="PF13399"/>
    </source>
</evidence>
<dbReference type="Proteomes" id="UP000523682">
    <property type="component" value="Unassembled WGS sequence"/>
</dbReference>
<feature type="region of interest" description="Disordered" evidence="1">
    <location>
        <begin position="1"/>
        <end position="30"/>
    </location>
</feature>
<gene>
    <name evidence="4" type="ORF">H0193_06800</name>
</gene>
<evidence type="ECO:0000313" key="4">
    <source>
        <dbReference type="EMBL" id="MBA5244516.1"/>
    </source>
</evidence>
<organism evidence="4 5">
    <name type="scientific">Corynebacterium haemomassiliense</name>
    <dbReference type="NCBI Taxonomy" id="2754726"/>
    <lineage>
        <taxon>Bacteria</taxon>
        <taxon>Bacillati</taxon>
        <taxon>Actinomycetota</taxon>
        <taxon>Actinomycetes</taxon>
        <taxon>Mycobacteriales</taxon>
        <taxon>Corynebacteriaceae</taxon>
        <taxon>Corynebacterium</taxon>
    </lineage>
</organism>
<keyword evidence="2" id="KW-0812">Transmembrane</keyword>
<evidence type="ECO:0000256" key="1">
    <source>
        <dbReference type="SAM" id="MobiDB-lite"/>
    </source>
</evidence>
<dbReference type="EMBL" id="JACDTZ010000001">
    <property type="protein sequence ID" value="MBA5244516.1"/>
    <property type="molecule type" value="Genomic_DNA"/>
</dbReference>
<dbReference type="AlphaFoldDB" id="A0A7W2EB66"/>
<reference evidence="4 5" key="1">
    <citation type="submission" date="2020-07" db="EMBL/GenBank/DDBJ databases">
        <title>Draft genome and description of Corynebacterium haemomassiliense strain Marseile-Q3615 sp. nov.</title>
        <authorList>
            <person name="Boxberger M."/>
            <person name="La Scola B."/>
        </authorList>
    </citation>
    <scope>NUCLEOTIDE SEQUENCE [LARGE SCALE GENOMIC DNA]</scope>
    <source>
        <strain evidence="4 5">Marseille-Q3615</strain>
    </source>
</reference>
<proteinExistence type="predicted"/>
<accession>A0A7W2EB66</accession>
<feature type="compositionally biased region" description="Low complexity" evidence="1">
    <location>
        <begin position="237"/>
        <end position="249"/>
    </location>
</feature>
<sequence length="400" mass="40151">MTNDNYGNNRPDFEFEPGSGSTRYTGNSDSFGGAYDEAYDGSYDAEPIDAEIVDDTEYRGAHRRDDDSEYIEDVDYGAGYGAGQAGYADDTRHLPGAGAAAAGAAGAGAGAAGARRRSRNADDAIYDEPYDGAYEEDYDGEPKGRRKAAAAGGAAEGGLPKRGLAMILIAVAALLALWGIWKMTQDDKGGDGEGAAPASSTVVGSSAAAPAGDGAGQNGQGADGAGQGAEGQGGAATGADQNTQTTDGQPAQDPNAQDPNAQRPEGAEGQGENGQPAPAPAPAPAGAGLDNASAQVYVYNNSGTPDLASRTADQLKGQYNVANSSPDAAVMNMPEQVYGVFPETYVFFDPAVPGAEQVAADIARRVGGAARAKGDLPEGATSIPEQAANNSAAVAVVLAG</sequence>
<feature type="region of interest" description="Disordered" evidence="1">
    <location>
        <begin position="187"/>
        <end position="289"/>
    </location>
</feature>
<comment type="caution">
    <text evidence="4">The sequence shown here is derived from an EMBL/GenBank/DDBJ whole genome shotgun (WGS) entry which is preliminary data.</text>
</comment>
<keyword evidence="2" id="KW-0472">Membrane</keyword>
<feature type="compositionally biased region" description="Gly residues" evidence="1">
    <location>
        <begin position="213"/>
        <end position="236"/>
    </location>
</feature>
<feature type="compositionally biased region" description="Acidic residues" evidence="1">
    <location>
        <begin position="124"/>
        <end position="139"/>
    </location>
</feature>
<feature type="transmembrane region" description="Helical" evidence="2">
    <location>
        <begin position="163"/>
        <end position="181"/>
    </location>
</feature>
<feature type="compositionally biased region" description="Low complexity" evidence="1">
    <location>
        <begin position="194"/>
        <end position="212"/>
    </location>
</feature>
<evidence type="ECO:0000256" key="2">
    <source>
        <dbReference type="SAM" id="Phobius"/>
    </source>
</evidence>
<name>A0A7W2EB66_9CORY</name>
<feature type="region of interest" description="Disordered" evidence="1">
    <location>
        <begin position="111"/>
        <end position="145"/>
    </location>
</feature>
<dbReference type="RefSeq" id="WP_181889130.1">
    <property type="nucleotide sequence ID" value="NZ_CP170998.1"/>
</dbReference>
<protein>
    <submittedName>
        <fullName evidence="4">LytR C-terminal domain-containing protein</fullName>
    </submittedName>
</protein>
<dbReference type="InterPro" id="IPR027381">
    <property type="entry name" value="LytR/CpsA/Psr_C"/>
</dbReference>